<proteinExistence type="predicted"/>
<evidence type="ECO:0000313" key="2">
    <source>
        <dbReference type="Proteomes" id="UP001597349"/>
    </source>
</evidence>
<reference evidence="2" key="1">
    <citation type="journal article" date="2019" name="Int. J. Syst. Evol. Microbiol.">
        <title>The Global Catalogue of Microorganisms (GCM) 10K type strain sequencing project: providing services to taxonomists for standard genome sequencing and annotation.</title>
        <authorList>
            <consortium name="The Broad Institute Genomics Platform"/>
            <consortium name="The Broad Institute Genome Sequencing Center for Infectious Disease"/>
            <person name="Wu L."/>
            <person name="Ma J."/>
        </authorList>
    </citation>
    <scope>NUCLEOTIDE SEQUENCE [LARGE SCALE GENOMIC DNA]</scope>
    <source>
        <strain evidence="2">CGMCC 1.16226</strain>
    </source>
</reference>
<evidence type="ECO:0000313" key="1">
    <source>
        <dbReference type="EMBL" id="MFD2053782.1"/>
    </source>
</evidence>
<sequence>MSMLINPFWSSSAAAPIWSPLSLGAALLGWYKADEITGSNNDPLSAWADGSGHSNDMTQATSGARPTLITANLNGKNVVRFNAPSASQYFDVPNIFSGKSAGSMYLVIKKNADPAGAGGANADEYSGIHRFGSSTGTATAGHMTYTDSNIYSEFGTTVRKSAGNPTPSLALWRIISIHSAASDYGIFIDGGVYVAGSPTPFFSTATNTVGFDSSPKFGRSVKDPTGTPVFKYMEGWAGEVLLIDGKLSTANQQNVEGYLAATARWALQANLDAAHPYKSSPPPA</sequence>
<name>A0ABW4WDW9_9HYPH</name>
<organism evidence="1 2">
    <name type="scientific">Mesorhizobium calcicola</name>
    <dbReference type="NCBI Taxonomy" id="1300310"/>
    <lineage>
        <taxon>Bacteria</taxon>
        <taxon>Pseudomonadati</taxon>
        <taxon>Pseudomonadota</taxon>
        <taxon>Alphaproteobacteria</taxon>
        <taxon>Hyphomicrobiales</taxon>
        <taxon>Phyllobacteriaceae</taxon>
        <taxon>Mesorhizobium</taxon>
    </lineage>
</organism>
<gene>
    <name evidence="1" type="ORF">ACFSQT_12005</name>
</gene>
<accession>A0ABW4WDW9</accession>
<dbReference type="RefSeq" id="WP_379018734.1">
    <property type="nucleotide sequence ID" value="NZ_JBHUGY010000019.1"/>
</dbReference>
<keyword evidence="2" id="KW-1185">Reference proteome</keyword>
<dbReference type="Proteomes" id="UP001597349">
    <property type="component" value="Unassembled WGS sequence"/>
</dbReference>
<dbReference type="EMBL" id="JBHUGY010000019">
    <property type="protein sequence ID" value="MFD2053782.1"/>
    <property type="molecule type" value="Genomic_DNA"/>
</dbReference>
<protein>
    <submittedName>
        <fullName evidence="1">Uncharacterized protein</fullName>
    </submittedName>
</protein>
<comment type="caution">
    <text evidence="1">The sequence shown here is derived from an EMBL/GenBank/DDBJ whole genome shotgun (WGS) entry which is preliminary data.</text>
</comment>